<feature type="region of interest" description="Disordered" evidence="1">
    <location>
        <begin position="85"/>
        <end position="113"/>
    </location>
</feature>
<feature type="transmembrane region" description="Helical" evidence="2">
    <location>
        <begin position="235"/>
        <end position="252"/>
    </location>
</feature>
<gene>
    <name evidence="3" type="ORF">PHYEVI_LOCUS4036</name>
</gene>
<dbReference type="OrthoDB" id="8197295at2759"/>
<evidence type="ECO:0000256" key="1">
    <source>
        <dbReference type="SAM" id="MobiDB-lite"/>
    </source>
</evidence>
<evidence type="ECO:0000313" key="3">
    <source>
        <dbReference type="EMBL" id="CAG9857633.1"/>
    </source>
</evidence>
<dbReference type="AlphaFoldDB" id="A0A9N9XQ29"/>
<sequence length="420" mass="47161">MEDKAVSTEDLWAVSRKTNVASSLARLEAILQTLLENKARALRDDRHRGKHRTREIPRSILKRFRLTDRPSSVKIGVVNEKLAEQPQQTGPVETTARKSALKKDFSTSSAGSHYRFGQSSFEASSTISDEDRYQSFQCDNIDCCTVNDRPPTGCCCSQDIEGQLLHSDADYASARRDDNDMEAAARRKRRRRRRRKRRAKRRCELARVGGGAYLIEAASGDVAVAVEDSTKKAKWTIVATACVLLFMCLLLSEPAMRTNNNPDSQLLSAVHPRRSSRSGSFSHHYNHPLRRAASLDGLLRELDEAARWRRRSCGRRRRSEGSSRRSSASREHRRRRSSGGNSSREAAAAPEVEVEAGRRRRAIVMSVLGAFFVLSLISVSAVLVTLTHRSTVALQRDNSTVNVTYYTFAANPDLCEHTEW</sequence>
<feature type="region of interest" description="Disordered" evidence="1">
    <location>
        <begin position="310"/>
        <end position="353"/>
    </location>
</feature>
<protein>
    <submittedName>
        <fullName evidence="3">Uncharacterized protein</fullName>
    </submittedName>
</protein>
<reference evidence="3" key="1">
    <citation type="submission" date="2022-01" db="EMBL/GenBank/DDBJ databases">
        <authorList>
            <person name="King R."/>
        </authorList>
    </citation>
    <scope>NUCLEOTIDE SEQUENCE</scope>
</reference>
<evidence type="ECO:0000256" key="2">
    <source>
        <dbReference type="SAM" id="Phobius"/>
    </source>
</evidence>
<feature type="compositionally biased region" description="Low complexity" evidence="1">
    <location>
        <begin position="338"/>
        <end position="351"/>
    </location>
</feature>
<keyword evidence="2" id="KW-0812">Transmembrane</keyword>
<organism evidence="3 4">
    <name type="scientific">Phyllotreta striolata</name>
    <name type="common">Striped flea beetle</name>
    <name type="synonym">Crioceris striolata</name>
    <dbReference type="NCBI Taxonomy" id="444603"/>
    <lineage>
        <taxon>Eukaryota</taxon>
        <taxon>Metazoa</taxon>
        <taxon>Ecdysozoa</taxon>
        <taxon>Arthropoda</taxon>
        <taxon>Hexapoda</taxon>
        <taxon>Insecta</taxon>
        <taxon>Pterygota</taxon>
        <taxon>Neoptera</taxon>
        <taxon>Endopterygota</taxon>
        <taxon>Coleoptera</taxon>
        <taxon>Polyphaga</taxon>
        <taxon>Cucujiformia</taxon>
        <taxon>Chrysomeloidea</taxon>
        <taxon>Chrysomelidae</taxon>
        <taxon>Galerucinae</taxon>
        <taxon>Alticini</taxon>
        <taxon>Phyllotreta</taxon>
    </lineage>
</organism>
<evidence type="ECO:0000313" key="4">
    <source>
        <dbReference type="Proteomes" id="UP001153712"/>
    </source>
</evidence>
<feature type="region of interest" description="Disordered" evidence="1">
    <location>
        <begin position="263"/>
        <end position="285"/>
    </location>
</feature>
<feature type="transmembrane region" description="Helical" evidence="2">
    <location>
        <begin position="362"/>
        <end position="386"/>
    </location>
</feature>
<name>A0A9N9XQ29_PHYSR</name>
<keyword evidence="2" id="KW-1133">Transmembrane helix</keyword>
<keyword evidence="4" id="KW-1185">Reference proteome</keyword>
<feature type="region of interest" description="Disordered" evidence="1">
    <location>
        <begin position="176"/>
        <end position="201"/>
    </location>
</feature>
<dbReference type="EMBL" id="OU900107">
    <property type="protein sequence ID" value="CAG9857633.1"/>
    <property type="molecule type" value="Genomic_DNA"/>
</dbReference>
<dbReference type="Proteomes" id="UP001153712">
    <property type="component" value="Chromosome 14"/>
</dbReference>
<accession>A0A9N9XQ29</accession>
<keyword evidence="2" id="KW-0472">Membrane</keyword>
<feature type="compositionally biased region" description="Basic residues" evidence="1">
    <location>
        <begin position="186"/>
        <end position="201"/>
    </location>
</feature>
<proteinExistence type="predicted"/>